<feature type="region of interest" description="Disordered" evidence="1">
    <location>
        <begin position="182"/>
        <end position="223"/>
    </location>
</feature>
<accession>A0A9P4KEC2</accession>
<evidence type="ECO:0000313" key="3">
    <source>
        <dbReference type="Proteomes" id="UP000800093"/>
    </source>
</evidence>
<evidence type="ECO:0000256" key="1">
    <source>
        <dbReference type="SAM" id="MobiDB-lite"/>
    </source>
</evidence>
<comment type="caution">
    <text evidence="2">The sequence shown here is derived from an EMBL/GenBank/DDBJ whole genome shotgun (WGS) entry which is preliminary data.</text>
</comment>
<proteinExistence type="predicted"/>
<sequence>MCAIRHGTSLANLRAAAWLFAVVFFHSRHSLSLACLDFEWFALLHRSTSSIPAKFPHTRRPRPTMVRLWKDWGFRFEFLFVIAFRAPWGRLTIIPRINTDAGSRRWAMLSVVPSSTHFVLRALGCAKRPRSSSPPYCYRKSTDKLGTNSPLSMLSALSTNGIEADPRPQELYPLGLRSTPRATEAAAAARDALLRPTRKSTSRSPGYDLTSDRERKQYATWST</sequence>
<gene>
    <name evidence="2" type="ORF">CC78DRAFT_614565</name>
</gene>
<dbReference type="Proteomes" id="UP000800093">
    <property type="component" value="Unassembled WGS sequence"/>
</dbReference>
<organism evidence="2 3">
    <name type="scientific">Lojkania enalia</name>
    <dbReference type="NCBI Taxonomy" id="147567"/>
    <lineage>
        <taxon>Eukaryota</taxon>
        <taxon>Fungi</taxon>
        <taxon>Dikarya</taxon>
        <taxon>Ascomycota</taxon>
        <taxon>Pezizomycotina</taxon>
        <taxon>Dothideomycetes</taxon>
        <taxon>Pleosporomycetidae</taxon>
        <taxon>Pleosporales</taxon>
        <taxon>Pleosporales incertae sedis</taxon>
        <taxon>Lojkania</taxon>
    </lineage>
</organism>
<name>A0A9P4KEC2_9PLEO</name>
<keyword evidence="3" id="KW-1185">Reference proteome</keyword>
<reference evidence="3" key="1">
    <citation type="journal article" date="2020" name="Stud. Mycol.">
        <title>101 Dothideomycetes genomes: A test case for predicting lifestyles and emergence of pathogens.</title>
        <authorList>
            <person name="Haridas S."/>
            <person name="Albert R."/>
            <person name="Binder M."/>
            <person name="Bloem J."/>
            <person name="LaButti K."/>
            <person name="Salamov A."/>
            <person name="Andreopoulos B."/>
            <person name="Baker S."/>
            <person name="Barry K."/>
            <person name="Bills G."/>
            <person name="Bluhm B."/>
            <person name="Cannon C."/>
            <person name="Castanera R."/>
            <person name="Culley D."/>
            <person name="Daum C."/>
            <person name="Ezra D."/>
            <person name="Gonzalez J."/>
            <person name="Henrissat B."/>
            <person name="Kuo A."/>
            <person name="Liang C."/>
            <person name="Lipzen A."/>
            <person name="Lutzoni F."/>
            <person name="Magnuson J."/>
            <person name="Mondo S."/>
            <person name="Nolan M."/>
            <person name="Ohm R."/>
            <person name="Pangilinan J."/>
            <person name="Park H.-J."/>
            <person name="Ramirez L."/>
            <person name="Alfaro M."/>
            <person name="Sun H."/>
            <person name="Tritt A."/>
            <person name="Yoshinaga Y."/>
            <person name="Zwiers L.-H."/>
            <person name="Turgeon B."/>
            <person name="Goodwin S."/>
            <person name="Spatafora J."/>
            <person name="Crous P."/>
            <person name="Grigoriev I."/>
        </authorList>
    </citation>
    <scope>NUCLEOTIDE SEQUENCE [LARGE SCALE GENOMIC DNA]</scope>
    <source>
        <strain evidence="3">CBS 304.66</strain>
    </source>
</reference>
<feature type="compositionally biased region" description="Low complexity" evidence="1">
    <location>
        <begin position="182"/>
        <end position="195"/>
    </location>
</feature>
<dbReference type="AlphaFoldDB" id="A0A9P4KEC2"/>
<evidence type="ECO:0000313" key="2">
    <source>
        <dbReference type="EMBL" id="KAF2267121.1"/>
    </source>
</evidence>
<protein>
    <submittedName>
        <fullName evidence="2">Uncharacterized protein</fullName>
    </submittedName>
</protein>
<dbReference type="EMBL" id="ML986594">
    <property type="protein sequence ID" value="KAF2267121.1"/>
    <property type="molecule type" value="Genomic_DNA"/>
</dbReference>